<evidence type="ECO:0000313" key="1">
    <source>
        <dbReference type="EMBL" id="QNP48098.1"/>
    </source>
</evidence>
<protein>
    <submittedName>
        <fullName evidence="1">Uncharacterized protein</fullName>
    </submittedName>
</protein>
<keyword evidence="2" id="KW-1185">Reference proteome</keyword>
<organism evidence="1 2">
    <name type="scientific">Diaphorobacter aerolatus</name>
    <dbReference type="NCBI Taxonomy" id="1288495"/>
    <lineage>
        <taxon>Bacteria</taxon>
        <taxon>Pseudomonadati</taxon>
        <taxon>Pseudomonadota</taxon>
        <taxon>Betaproteobacteria</taxon>
        <taxon>Burkholderiales</taxon>
        <taxon>Comamonadaceae</taxon>
        <taxon>Diaphorobacter</taxon>
    </lineage>
</organism>
<dbReference type="Proteomes" id="UP000516028">
    <property type="component" value="Chromosome"/>
</dbReference>
<gene>
    <name evidence="1" type="ORF">H9K75_18825</name>
</gene>
<proteinExistence type="predicted"/>
<evidence type="ECO:0000313" key="2">
    <source>
        <dbReference type="Proteomes" id="UP000516028"/>
    </source>
</evidence>
<reference evidence="1 2" key="1">
    <citation type="submission" date="2020-08" db="EMBL/GenBank/DDBJ databases">
        <title>Genome sequence of Diaphorobacter aerolatus KACC 16536T.</title>
        <authorList>
            <person name="Hyun D.-W."/>
            <person name="Bae J.-W."/>
        </authorList>
    </citation>
    <scope>NUCLEOTIDE SEQUENCE [LARGE SCALE GENOMIC DNA]</scope>
    <source>
        <strain evidence="1 2">KACC 16536</strain>
    </source>
</reference>
<dbReference type="AlphaFoldDB" id="A0A7H0GII2"/>
<sequence>MTEPANPAAAPSKAPVGRFDGRVQFEDWLREALRAAADEGWRELILCDGDFRDWPLGDREILEILNQWAAGSRVGGARRCVLMSANFEQLRVCFPRFVQWRTRWEHLLDCRQINARNAADVPSVLWSARWTLQRVDTERSRGVASAEAQFCTEWREKLGEWINTRTRPGFPSTILGL</sequence>
<dbReference type="EMBL" id="CP060783">
    <property type="protein sequence ID" value="QNP48098.1"/>
    <property type="molecule type" value="Genomic_DNA"/>
</dbReference>
<name>A0A7H0GII2_9BURK</name>
<dbReference type="KEGG" id="daer:H9K75_18825"/>
<dbReference type="RefSeq" id="WP_187723773.1">
    <property type="nucleotide sequence ID" value="NZ_CP060783.1"/>
</dbReference>
<accession>A0A7H0GII2</accession>